<organism evidence="2 4">
    <name type="scientific">Mastigocoleus testarum BC008</name>
    <dbReference type="NCBI Taxonomy" id="371196"/>
    <lineage>
        <taxon>Bacteria</taxon>
        <taxon>Bacillati</taxon>
        <taxon>Cyanobacteriota</taxon>
        <taxon>Cyanophyceae</taxon>
        <taxon>Nostocales</taxon>
        <taxon>Hapalosiphonaceae</taxon>
        <taxon>Mastigocoleus</taxon>
    </lineage>
</organism>
<evidence type="ECO:0000313" key="4">
    <source>
        <dbReference type="Proteomes" id="UP000053372"/>
    </source>
</evidence>
<keyword evidence="4" id="KW-1185">Reference proteome</keyword>
<dbReference type="Proteomes" id="UP000053372">
    <property type="component" value="Unassembled WGS sequence"/>
</dbReference>
<reference evidence="2 4" key="1">
    <citation type="journal article" date="2015" name="Genome Announc.">
        <title>Draft Genome of the Euendolithic (true boring) Cyanobacterium Mastigocoleus testarum strain BC008.</title>
        <authorList>
            <person name="Guida B.S."/>
            <person name="Garcia-Pichel F."/>
        </authorList>
    </citation>
    <scope>NUCLEOTIDE SEQUENCE [LARGE SCALE GENOMIC DNA]</scope>
    <source>
        <strain evidence="2 4">BC008</strain>
    </source>
</reference>
<proteinExistence type="predicted"/>
<protein>
    <submittedName>
        <fullName evidence="2">Uncharacterized protein</fullName>
    </submittedName>
</protein>
<comment type="caution">
    <text evidence="2">The sequence shown here is derived from an EMBL/GenBank/DDBJ whole genome shotgun (WGS) entry which is preliminary data.</text>
</comment>
<feature type="compositionally biased region" description="Polar residues" evidence="1">
    <location>
        <begin position="1"/>
        <end position="16"/>
    </location>
</feature>
<dbReference type="EMBL" id="LMTZ01000010">
    <property type="protein sequence ID" value="KST69938.1"/>
    <property type="molecule type" value="Genomic_DNA"/>
</dbReference>
<evidence type="ECO:0000313" key="3">
    <source>
        <dbReference type="EMBL" id="KST69945.1"/>
    </source>
</evidence>
<dbReference type="RefSeq" id="WP_036265075.1">
    <property type="nucleotide sequence ID" value="NZ_LMTZ01000009.1"/>
</dbReference>
<dbReference type="AlphaFoldDB" id="A0A0V7ZZL9"/>
<dbReference type="EMBL" id="LMTZ01000009">
    <property type="protein sequence ID" value="KST69945.1"/>
    <property type="molecule type" value="Genomic_DNA"/>
</dbReference>
<evidence type="ECO:0000313" key="2">
    <source>
        <dbReference type="EMBL" id="KST69938.1"/>
    </source>
</evidence>
<evidence type="ECO:0000256" key="1">
    <source>
        <dbReference type="SAM" id="MobiDB-lite"/>
    </source>
</evidence>
<gene>
    <name evidence="2" type="ORF">BC008_05740</name>
    <name evidence="3" type="ORF">BC008_05770</name>
</gene>
<sequence>MKNSQKFATMNTQSKEPPNPIVITNLKVGTNKYSEKGQVFEPVKEDCRLSKILKPFKKYRDRYDRVRLLQADNRRLFDLVQEYCRLSKLFKPSERDIDKIAAILELAQYDAELNCLINEADRLIAYELELQSI</sequence>
<name>A0A0V7ZZL9_9CYAN</name>
<feature type="region of interest" description="Disordered" evidence="1">
    <location>
        <begin position="1"/>
        <end position="21"/>
    </location>
</feature>
<accession>A0A0V7ZZL9</accession>